<feature type="chain" id="PRO_5025421806" evidence="2">
    <location>
        <begin position="38"/>
        <end position="711"/>
    </location>
</feature>
<gene>
    <name evidence="3" type="ORF">FDP41_006119</name>
</gene>
<feature type="region of interest" description="Disordered" evidence="1">
    <location>
        <begin position="41"/>
        <end position="64"/>
    </location>
</feature>
<name>A0A6A5BM43_NAEFO</name>
<dbReference type="EMBL" id="VFQX01000051">
    <property type="protein sequence ID" value="KAF0974645.1"/>
    <property type="molecule type" value="Genomic_DNA"/>
</dbReference>
<dbReference type="VEuPathDB" id="AmoebaDB:FDP41_006119"/>
<dbReference type="VEuPathDB" id="AmoebaDB:NF0113020"/>
<evidence type="ECO:0000256" key="2">
    <source>
        <dbReference type="SAM" id="SignalP"/>
    </source>
</evidence>
<reference evidence="3 4" key="1">
    <citation type="journal article" date="2019" name="Sci. Rep.">
        <title>Nanopore sequencing improves the draft genome of the human pathogenic amoeba Naegleria fowleri.</title>
        <authorList>
            <person name="Liechti N."/>
            <person name="Schurch N."/>
            <person name="Bruggmann R."/>
            <person name="Wittwer M."/>
        </authorList>
    </citation>
    <scope>NUCLEOTIDE SEQUENCE [LARGE SCALE GENOMIC DNA]</scope>
    <source>
        <strain evidence="3 4">ATCC 30894</strain>
    </source>
</reference>
<dbReference type="OrthoDB" id="10255223at2759"/>
<feature type="signal peptide" evidence="2">
    <location>
        <begin position="1"/>
        <end position="37"/>
    </location>
</feature>
<protein>
    <submittedName>
        <fullName evidence="3">Uncharacterized protein</fullName>
    </submittedName>
</protein>
<evidence type="ECO:0000313" key="4">
    <source>
        <dbReference type="Proteomes" id="UP000444721"/>
    </source>
</evidence>
<evidence type="ECO:0000313" key="3">
    <source>
        <dbReference type="EMBL" id="KAF0974645.1"/>
    </source>
</evidence>
<sequence length="711" mass="81385">MYPISSSRLSTHPKVAVGMIATLSILLLFMNVSIVLASSSVETPNSSPLPIMKESDTSRGPTTTTLYKPLRDVLQIDSRSENGSLVLMISALDDFLASLQSNETRMVFHDVNHHALSYYHSVLSDMDLLIYFHTTENECAREYSFQALATLDSIVHTVERVRASFGKNFDTPEETLLIIKGNKTVETSGQQLTFSHDVNLRVAQFNCLSSEYNGMLCDKLLGGTWWREESCDTNNSYDMPSFFEMSLGMKTALSSHRRQLMKTFLMKRLRFFNSKKRVGFSDTSKESVLIRVNKMHLLGQSVPNVKIAIQHDASQEEILNDSIEYIRKGEELTSTSSDHSMDAKDHILKFLHSKYYFDESNRKVEEMLLKKSFPRPYLFYEECDFTQLYAMGNPSKRVRPINLFLLYKGKAHHDFPRTMINAFLQTSIAMSEELSIGMVYMCSGELIKAFEASRDINGKGNFGTIVTHNFLYGKRQAEVMDRGLLLFYNPYVKNKNSTRDLTLHKGEPYDAQFLLPDSNNVLKHINVMLRQGKGLNGYADWRDTAFFMFRGMTSLSEVILKMVRNWLVKSPENARDELSLEKNIIPYVDLVKQVLQNSTALREEKLSTSSLPPSQFPDDDIEYGDKMLETCHVMLEYLNEMIQHFSNEQNAVIQKQDVWNYIDGKISSIQKQITAVREERGDECGVECQELYMKLFVANSFKVIETQQKSG</sequence>
<dbReference type="GeneID" id="68113337"/>
<proteinExistence type="predicted"/>
<dbReference type="VEuPathDB" id="AmoebaDB:NfTy_078080"/>
<keyword evidence="4" id="KW-1185">Reference proteome</keyword>
<comment type="caution">
    <text evidence="3">The sequence shown here is derived from an EMBL/GenBank/DDBJ whole genome shotgun (WGS) entry which is preliminary data.</text>
</comment>
<dbReference type="AlphaFoldDB" id="A0A6A5BM43"/>
<keyword evidence="2" id="KW-0732">Signal</keyword>
<organism evidence="3 4">
    <name type="scientific">Naegleria fowleri</name>
    <name type="common">Brain eating amoeba</name>
    <dbReference type="NCBI Taxonomy" id="5763"/>
    <lineage>
        <taxon>Eukaryota</taxon>
        <taxon>Discoba</taxon>
        <taxon>Heterolobosea</taxon>
        <taxon>Tetramitia</taxon>
        <taxon>Eutetramitia</taxon>
        <taxon>Vahlkampfiidae</taxon>
        <taxon>Naegleria</taxon>
    </lineage>
</organism>
<accession>A0A6A5BM43</accession>
<evidence type="ECO:0000256" key="1">
    <source>
        <dbReference type="SAM" id="MobiDB-lite"/>
    </source>
</evidence>
<dbReference type="Proteomes" id="UP000444721">
    <property type="component" value="Unassembled WGS sequence"/>
</dbReference>
<dbReference type="RefSeq" id="XP_044559358.1">
    <property type="nucleotide sequence ID" value="XM_044709719.1"/>
</dbReference>